<proteinExistence type="predicted"/>
<dbReference type="PROSITE" id="PS50878">
    <property type="entry name" value="RT_POL"/>
    <property type="match status" value="1"/>
</dbReference>
<dbReference type="AlphaFoldDB" id="A0AA38I434"/>
<dbReference type="SUPFAM" id="SSF56219">
    <property type="entry name" value="DNase I-like"/>
    <property type="match status" value="1"/>
</dbReference>
<dbReference type="GO" id="GO:0071897">
    <property type="term" value="P:DNA biosynthetic process"/>
    <property type="evidence" value="ECO:0007669"/>
    <property type="project" value="UniProtKB-ARBA"/>
</dbReference>
<evidence type="ECO:0000259" key="1">
    <source>
        <dbReference type="PROSITE" id="PS50878"/>
    </source>
</evidence>
<dbReference type="InterPro" id="IPR043502">
    <property type="entry name" value="DNA/RNA_pol_sf"/>
</dbReference>
<dbReference type="InterPro" id="IPR005135">
    <property type="entry name" value="Endo/exonuclease/phosphatase"/>
</dbReference>
<dbReference type="CDD" id="cd01650">
    <property type="entry name" value="RT_nLTR_like"/>
    <property type="match status" value="1"/>
</dbReference>
<keyword evidence="3" id="KW-1185">Reference proteome</keyword>
<dbReference type="PRINTS" id="PR01345">
    <property type="entry name" value="CERVTRCPTASE"/>
</dbReference>
<dbReference type="PANTHER" id="PTHR47510">
    <property type="entry name" value="REVERSE TRANSCRIPTASE DOMAIN-CONTAINING PROTEIN"/>
    <property type="match status" value="1"/>
</dbReference>
<evidence type="ECO:0000313" key="2">
    <source>
        <dbReference type="EMBL" id="KAJ3648765.1"/>
    </source>
</evidence>
<dbReference type="Pfam" id="PF14529">
    <property type="entry name" value="Exo_endo_phos_2"/>
    <property type="match status" value="1"/>
</dbReference>
<dbReference type="EMBL" id="JALNTZ010000006">
    <property type="protein sequence ID" value="KAJ3648765.1"/>
    <property type="molecule type" value="Genomic_DNA"/>
</dbReference>
<reference evidence="2" key="1">
    <citation type="journal article" date="2023" name="G3 (Bethesda)">
        <title>Whole genome assemblies of Zophobas morio and Tenebrio molitor.</title>
        <authorList>
            <person name="Kaur S."/>
            <person name="Stinson S.A."/>
            <person name="diCenzo G.C."/>
        </authorList>
    </citation>
    <scope>NUCLEOTIDE SEQUENCE</scope>
    <source>
        <strain evidence="2">QUZm001</strain>
    </source>
</reference>
<dbReference type="Gene3D" id="3.60.10.10">
    <property type="entry name" value="Endonuclease/exonuclease/phosphatase"/>
    <property type="match status" value="1"/>
</dbReference>
<comment type="caution">
    <text evidence="2">The sequence shown here is derived from an EMBL/GenBank/DDBJ whole genome shotgun (WGS) entry which is preliminary data.</text>
</comment>
<protein>
    <recommendedName>
        <fullName evidence="1">Reverse transcriptase domain-containing protein</fullName>
    </recommendedName>
</protein>
<accession>A0AA38I434</accession>
<dbReference type="SUPFAM" id="SSF56672">
    <property type="entry name" value="DNA/RNA polymerases"/>
    <property type="match status" value="1"/>
</dbReference>
<dbReference type="InterPro" id="IPR036691">
    <property type="entry name" value="Endo/exonu/phosph_ase_sf"/>
</dbReference>
<dbReference type="InterPro" id="IPR000477">
    <property type="entry name" value="RT_dom"/>
</dbReference>
<sequence>MASANAHYFTHPIIYTNLASLLAKYDELCTLVSELKPSFVLISETWLTPLVTDPPISLDGYAVFRKDRHNNKGGGVCVYISDHICANFAVIPITVDTGNIDTIFLKITNTRLTFLLGCIYRPPTSIIEDDHSLFQCISEMTDVYQHLFIFGDFNMPDIKWPLNASQSCASSSQLLVDLLLNSHLSQLVTQPTRYRINQNPSTLDLIITSDDNSLAHLEYLDPVGKSDHSTLKANFQICTLSKERTVTYTRAVIDYRSVNKALTDVHWPSLFVTSSVADNWELFKTTVLDLVCKHSASISIKRSSTKPWIGKKILKMVRTKRALWRAFKRSGNQNDYKAHRNFSNNLSVIIREARIAYEKQLADSTDTKRFYRHIRNKLSGPVSTLQLRDDDDKITDDCATVANIFADTFSKTFTLETDSTLPSAIIPKPNVSLDSIEFPEDVICSKLKKLKLSKSPGPDAITASVLAHCAECLSLPLSLLMKQSFTSGILPFDWKTAIVRPIFKKGDKFNPCNYRPISLTSLVVKTMESIIYETLIKFLLDQHLIPEEQHGFLSGKSTISNLLCCLSNWTRHYDSGVPVDVVYLDYSKAFDRVPKRRLLAKLENLGIAGNLLHWIGAFLSDRTFRVRVGDGLSEHRPVLSGVPQGSILGPLLFIAYTADLKVIIQSPFAMYADDIKIYNTSNNQSILKSDLSAIGEWCSVWLLPLNVCKCSVLYIGKNNPQHTYTIDNSKLTKSESLSDLGVFLTSCLSWSEHVQRVVKKANSLVFLLSKVFAKSHFSVVSKFYRTYIRPILEFANSVWAPIFQKDVLLLESVQRKASRIPFGRTRPKYKDRLSMMQLPTLSDRRKRGDLIVTFQALKAPQSPIKHLFPLAHNSRTRGHCLKLSKDKFQTTVRQHFIVNRIFDSWNSLPSDIVMCDSISSFKRKYDAYNV</sequence>
<dbReference type="Proteomes" id="UP001168821">
    <property type="component" value="Unassembled WGS sequence"/>
</dbReference>
<organism evidence="2 3">
    <name type="scientific">Zophobas morio</name>
    <dbReference type="NCBI Taxonomy" id="2755281"/>
    <lineage>
        <taxon>Eukaryota</taxon>
        <taxon>Metazoa</taxon>
        <taxon>Ecdysozoa</taxon>
        <taxon>Arthropoda</taxon>
        <taxon>Hexapoda</taxon>
        <taxon>Insecta</taxon>
        <taxon>Pterygota</taxon>
        <taxon>Neoptera</taxon>
        <taxon>Endopterygota</taxon>
        <taxon>Coleoptera</taxon>
        <taxon>Polyphaga</taxon>
        <taxon>Cucujiformia</taxon>
        <taxon>Tenebrionidae</taxon>
        <taxon>Zophobas</taxon>
    </lineage>
</organism>
<gene>
    <name evidence="2" type="ORF">Zmor_020542</name>
</gene>
<feature type="domain" description="Reverse transcriptase" evidence="1">
    <location>
        <begin position="483"/>
        <end position="744"/>
    </location>
</feature>
<name>A0AA38I434_9CUCU</name>
<dbReference type="GO" id="GO:0003824">
    <property type="term" value="F:catalytic activity"/>
    <property type="evidence" value="ECO:0007669"/>
    <property type="project" value="InterPro"/>
</dbReference>
<evidence type="ECO:0000313" key="3">
    <source>
        <dbReference type="Proteomes" id="UP001168821"/>
    </source>
</evidence>
<dbReference type="Pfam" id="PF00078">
    <property type="entry name" value="RVT_1"/>
    <property type="match status" value="1"/>
</dbReference>
<dbReference type="PANTHER" id="PTHR47510:SF3">
    <property type="entry name" value="ENDO_EXONUCLEASE_PHOSPHATASE DOMAIN-CONTAINING PROTEIN"/>
    <property type="match status" value="1"/>
</dbReference>